<dbReference type="PANTHER" id="PTHR34220:SF7">
    <property type="entry name" value="SENSOR HISTIDINE KINASE YPDA"/>
    <property type="match status" value="1"/>
</dbReference>
<feature type="domain" description="Signal transduction histidine kinase internal region" evidence="2">
    <location>
        <begin position="173"/>
        <end position="253"/>
    </location>
</feature>
<dbReference type="InterPro" id="IPR010559">
    <property type="entry name" value="Sig_transdc_His_kin_internal"/>
</dbReference>
<dbReference type="RefSeq" id="WP_160616690.1">
    <property type="nucleotide sequence ID" value="NZ_WTYR01000001.1"/>
</dbReference>
<evidence type="ECO:0000313" key="3">
    <source>
        <dbReference type="EMBL" id="MXP10041.1"/>
    </source>
</evidence>
<gene>
    <name evidence="3" type="ORF">GRI68_07590</name>
</gene>
<dbReference type="Proteomes" id="UP000429229">
    <property type="component" value="Unassembled WGS sequence"/>
</dbReference>
<sequence>MIVDDLPAEGKLVPAPDDAPGVRNRDTHLVLAIIVFCWLFYLMTRILIGIAHEASPLDRWMGRLAVVGFGIALSCAMYRVLLRCVTRSVPVNALIVVAGACIASVPFALFNTWLIDTFAAPLPNFAMSALIAWCASVHLFFAQAIAMVAVIYAVQLRDEEAHSRTMQKSLRKAELRALRYQLNPHFLFNALNSVSALIWAKRPSEADRMVSRLADYYETVLTADDRELVPLSREIETQFQYLEIERTRFAERLKVTTDCPDHLRGALVPNLIIQPLVENSIKHGVARSSTEVEIGISVSEEDGRLAIIVSDSGVQGDGQHSARSFGVGLRNTEARLHSFFGPTASLRVEARPDGFLSRIELPLKTG</sequence>
<evidence type="ECO:0000259" key="2">
    <source>
        <dbReference type="Pfam" id="PF06580"/>
    </source>
</evidence>
<dbReference type="InterPro" id="IPR050640">
    <property type="entry name" value="Bact_2-comp_sensor_kinase"/>
</dbReference>
<keyword evidence="1" id="KW-1133">Transmembrane helix</keyword>
<dbReference type="GO" id="GO:0016020">
    <property type="term" value="C:membrane"/>
    <property type="evidence" value="ECO:0007669"/>
    <property type="project" value="InterPro"/>
</dbReference>
<dbReference type="Pfam" id="PF06580">
    <property type="entry name" value="His_kinase"/>
    <property type="match status" value="1"/>
</dbReference>
<evidence type="ECO:0000313" key="4">
    <source>
        <dbReference type="Proteomes" id="UP000429229"/>
    </source>
</evidence>
<keyword evidence="4" id="KW-1185">Reference proteome</keyword>
<keyword evidence="1" id="KW-0472">Membrane</keyword>
<feature type="transmembrane region" description="Helical" evidence="1">
    <location>
        <begin position="29"/>
        <end position="48"/>
    </location>
</feature>
<protein>
    <recommendedName>
        <fullName evidence="2">Signal transduction histidine kinase internal region domain-containing protein</fullName>
    </recommendedName>
</protein>
<dbReference type="OrthoDB" id="2514702at2"/>
<feature type="transmembrane region" description="Helical" evidence="1">
    <location>
        <begin position="130"/>
        <end position="154"/>
    </location>
</feature>
<dbReference type="InterPro" id="IPR036890">
    <property type="entry name" value="HATPase_C_sf"/>
</dbReference>
<feature type="transmembrane region" description="Helical" evidence="1">
    <location>
        <begin position="89"/>
        <end position="110"/>
    </location>
</feature>
<name>A0A6I4U6I4_9SPHN</name>
<proteinExistence type="predicted"/>
<reference evidence="3 4" key="1">
    <citation type="submission" date="2019-12" db="EMBL/GenBank/DDBJ databases">
        <title>Genomic-based taxomic classification of the family Erythrobacteraceae.</title>
        <authorList>
            <person name="Xu L."/>
        </authorList>
    </citation>
    <scope>NUCLEOTIDE SEQUENCE [LARGE SCALE GENOMIC DNA]</scope>
    <source>
        <strain evidence="3 4">LMG 29519</strain>
    </source>
</reference>
<dbReference type="AlphaFoldDB" id="A0A6I4U6I4"/>
<dbReference type="Gene3D" id="3.30.565.10">
    <property type="entry name" value="Histidine kinase-like ATPase, C-terminal domain"/>
    <property type="match status" value="1"/>
</dbReference>
<feature type="transmembrane region" description="Helical" evidence="1">
    <location>
        <begin position="60"/>
        <end position="82"/>
    </location>
</feature>
<dbReference type="EMBL" id="WTYR01000001">
    <property type="protein sequence ID" value="MXP10041.1"/>
    <property type="molecule type" value="Genomic_DNA"/>
</dbReference>
<evidence type="ECO:0000256" key="1">
    <source>
        <dbReference type="SAM" id="Phobius"/>
    </source>
</evidence>
<dbReference type="PANTHER" id="PTHR34220">
    <property type="entry name" value="SENSOR HISTIDINE KINASE YPDA"/>
    <property type="match status" value="1"/>
</dbReference>
<accession>A0A6I4U6I4</accession>
<organism evidence="3 4">
    <name type="scientific">Alteriqipengyuania halimionae</name>
    <dbReference type="NCBI Taxonomy" id="1926630"/>
    <lineage>
        <taxon>Bacteria</taxon>
        <taxon>Pseudomonadati</taxon>
        <taxon>Pseudomonadota</taxon>
        <taxon>Alphaproteobacteria</taxon>
        <taxon>Sphingomonadales</taxon>
        <taxon>Erythrobacteraceae</taxon>
        <taxon>Alteriqipengyuania</taxon>
    </lineage>
</organism>
<comment type="caution">
    <text evidence="3">The sequence shown here is derived from an EMBL/GenBank/DDBJ whole genome shotgun (WGS) entry which is preliminary data.</text>
</comment>
<keyword evidence="1" id="KW-0812">Transmembrane</keyword>
<dbReference type="GO" id="GO:0000155">
    <property type="term" value="F:phosphorelay sensor kinase activity"/>
    <property type="evidence" value="ECO:0007669"/>
    <property type="project" value="InterPro"/>
</dbReference>
<dbReference type="SUPFAM" id="SSF55874">
    <property type="entry name" value="ATPase domain of HSP90 chaperone/DNA topoisomerase II/histidine kinase"/>
    <property type="match status" value="1"/>
</dbReference>